<comment type="caution">
    <text evidence="1">The sequence shown here is derived from an EMBL/GenBank/DDBJ whole genome shotgun (WGS) entry which is preliminary data.</text>
</comment>
<accession>A0A5C6BIU8</accession>
<organism evidence="1 2">
    <name type="scientific">Symmachiella macrocystis</name>
    <dbReference type="NCBI Taxonomy" id="2527985"/>
    <lineage>
        <taxon>Bacteria</taxon>
        <taxon>Pseudomonadati</taxon>
        <taxon>Planctomycetota</taxon>
        <taxon>Planctomycetia</taxon>
        <taxon>Planctomycetales</taxon>
        <taxon>Planctomycetaceae</taxon>
        <taxon>Symmachiella</taxon>
    </lineage>
</organism>
<protein>
    <submittedName>
        <fullName evidence="1">Uncharacterized protein</fullName>
    </submittedName>
</protein>
<reference evidence="1 2" key="1">
    <citation type="submission" date="2019-02" db="EMBL/GenBank/DDBJ databases">
        <title>Deep-cultivation of Planctomycetes and their phenomic and genomic characterization uncovers novel biology.</title>
        <authorList>
            <person name="Wiegand S."/>
            <person name="Jogler M."/>
            <person name="Boedeker C."/>
            <person name="Pinto D."/>
            <person name="Vollmers J."/>
            <person name="Rivas-Marin E."/>
            <person name="Kohn T."/>
            <person name="Peeters S.H."/>
            <person name="Heuer A."/>
            <person name="Rast P."/>
            <person name="Oberbeckmann S."/>
            <person name="Bunk B."/>
            <person name="Jeske O."/>
            <person name="Meyerdierks A."/>
            <person name="Storesund J.E."/>
            <person name="Kallscheuer N."/>
            <person name="Luecker S."/>
            <person name="Lage O.M."/>
            <person name="Pohl T."/>
            <person name="Merkel B.J."/>
            <person name="Hornburger P."/>
            <person name="Mueller R.-W."/>
            <person name="Bruemmer F."/>
            <person name="Labrenz M."/>
            <person name="Spormann A.M."/>
            <person name="Op Den Camp H."/>
            <person name="Overmann J."/>
            <person name="Amann R."/>
            <person name="Jetten M.S.M."/>
            <person name="Mascher T."/>
            <person name="Medema M.H."/>
            <person name="Devos D.P."/>
            <person name="Kaster A.-K."/>
            <person name="Ovreas L."/>
            <person name="Rohde M."/>
            <person name="Galperin M.Y."/>
            <person name="Jogler C."/>
        </authorList>
    </citation>
    <scope>NUCLEOTIDE SEQUENCE [LARGE SCALE GENOMIC DNA]</scope>
    <source>
        <strain evidence="1 2">CA54</strain>
    </source>
</reference>
<evidence type="ECO:0000313" key="2">
    <source>
        <dbReference type="Proteomes" id="UP000320735"/>
    </source>
</evidence>
<dbReference type="EMBL" id="SJPP01000001">
    <property type="protein sequence ID" value="TWU11978.1"/>
    <property type="molecule type" value="Genomic_DNA"/>
</dbReference>
<proteinExistence type="predicted"/>
<dbReference type="AlphaFoldDB" id="A0A5C6BIU8"/>
<name>A0A5C6BIU8_9PLAN</name>
<dbReference type="Proteomes" id="UP000320735">
    <property type="component" value="Unassembled WGS sequence"/>
</dbReference>
<gene>
    <name evidence="1" type="ORF">CA54_07940</name>
</gene>
<dbReference type="OrthoDB" id="287978at2"/>
<sequence length="150" mass="16676">MSGFGQEALAGSLFAHWSDNFPLGVTTVYPGTQIDATEQSEWLEIWVNAWQRNPRRAAGQEQVDVSVTVHCFVERTLDKGRILELADAAKSTLEHQQVPVTDQSLSDPPVVGHLQLFETQTRTMTRVDRDARRHGLQHVVLVTSGVATEV</sequence>
<keyword evidence="2" id="KW-1185">Reference proteome</keyword>
<evidence type="ECO:0000313" key="1">
    <source>
        <dbReference type="EMBL" id="TWU11978.1"/>
    </source>
</evidence>
<dbReference type="RefSeq" id="WP_146369506.1">
    <property type="nucleotide sequence ID" value="NZ_SJPP01000001.1"/>
</dbReference>